<dbReference type="EMBL" id="CP163302">
    <property type="protein sequence ID" value="XDP43887.1"/>
    <property type="molecule type" value="Genomic_DNA"/>
</dbReference>
<dbReference type="AlphaFoldDB" id="A0AB39L0R1"/>
<evidence type="ECO:0008006" key="2">
    <source>
        <dbReference type="Google" id="ProtNLM"/>
    </source>
</evidence>
<protein>
    <recommendedName>
        <fullName evidence="2">YbjN domain-containing protein</fullName>
    </recommendedName>
</protein>
<organism evidence="1">
    <name type="scientific">Sinomonas puerhi</name>
    <dbReference type="NCBI Taxonomy" id="3238584"/>
    <lineage>
        <taxon>Bacteria</taxon>
        <taxon>Bacillati</taxon>
        <taxon>Actinomycetota</taxon>
        <taxon>Actinomycetes</taxon>
        <taxon>Micrococcales</taxon>
        <taxon>Micrococcaceae</taxon>
        <taxon>Sinomonas</taxon>
    </lineage>
</organism>
<name>A0AB39L0R1_9MICC</name>
<accession>A0AB39L0R1</accession>
<evidence type="ECO:0000313" key="1">
    <source>
        <dbReference type="EMBL" id="XDP43887.1"/>
    </source>
</evidence>
<dbReference type="RefSeq" id="WP_369044750.1">
    <property type="nucleotide sequence ID" value="NZ_CP163302.1"/>
</dbReference>
<gene>
    <name evidence="1" type="ORF">AB5L97_11310</name>
</gene>
<dbReference type="KEGG" id="spue:AB5L97_11310"/>
<sequence>MSSTAAGDVPGSDVALKAALHHVFDTQIPNYGDYNLVCASECGGTVTGRRPAAPVPAGIIVGYRRRPVELILTPFNRATLAALDRPVAIDLSNLAFVAEAAPSAFDIAMSTGRIITLTLRATCVLGPHSASTLSQDEDAADLASFLRDLADL</sequence>
<reference evidence="1" key="1">
    <citation type="submission" date="2024-07" db="EMBL/GenBank/DDBJ databases">
        <authorList>
            <person name="fu j."/>
        </authorList>
    </citation>
    <scope>NUCLEOTIDE SEQUENCE</scope>
    <source>
        <strain evidence="1">P10A9</strain>
    </source>
</reference>
<proteinExistence type="predicted"/>